<gene>
    <name evidence="7" type="ORF">SORBI_3005G182900</name>
</gene>
<dbReference type="Pfam" id="PF00931">
    <property type="entry name" value="NB-ARC"/>
    <property type="match status" value="1"/>
</dbReference>
<evidence type="ECO:0000259" key="6">
    <source>
        <dbReference type="Pfam" id="PF23598"/>
    </source>
</evidence>
<reference evidence="7 8" key="1">
    <citation type="journal article" date="2009" name="Nature">
        <title>The Sorghum bicolor genome and the diversification of grasses.</title>
        <authorList>
            <person name="Paterson A.H."/>
            <person name="Bowers J.E."/>
            <person name="Bruggmann R."/>
            <person name="Dubchak I."/>
            <person name="Grimwood J."/>
            <person name="Gundlach H."/>
            <person name="Haberer G."/>
            <person name="Hellsten U."/>
            <person name="Mitros T."/>
            <person name="Poliakov A."/>
            <person name="Schmutz J."/>
            <person name="Spannagl M."/>
            <person name="Tang H."/>
            <person name="Wang X."/>
            <person name="Wicker T."/>
            <person name="Bharti A.K."/>
            <person name="Chapman J."/>
            <person name="Feltus F.A."/>
            <person name="Gowik U."/>
            <person name="Grigoriev I.V."/>
            <person name="Lyons E."/>
            <person name="Maher C.A."/>
            <person name="Martis M."/>
            <person name="Narechania A."/>
            <person name="Otillar R.P."/>
            <person name="Penning B.W."/>
            <person name="Salamov A.A."/>
            <person name="Wang Y."/>
            <person name="Zhang L."/>
            <person name="Carpita N.C."/>
            <person name="Freeling M."/>
            <person name="Gingle A.R."/>
            <person name="Hash C.T."/>
            <person name="Keller B."/>
            <person name="Klein P."/>
            <person name="Kresovich S."/>
            <person name="McCann M.C."/>
            <person name="Ming R."/>
            <person name="Peterson D.G."/>
            <person name="Mehboob-ur-Rahman"/>
            <person name="Ware D."/>
            <person name="Westhoff P."/>
            <person name="Mayer K.F."/>
            <person name="Messing J."/>
            <person name="Rokhsar D.S."/>
        </authorList>
    </citation>
    <scope>NUCLEOTIDE SEQUENCE [LARGE SCALE GENOMIC DNA]</scope>
    <source>
        <strain evidence="8">cv. BTx623</strain>
    </source>
</reference>
<feature type="compositionally biased region" description="Polar residues" evidence="3">
    <location>
        <begin position="138"/>
        <end position="161"/>
    </location>
</feature>
<dbReference type="InParanoid" id="A0A1B6PTB6"/>
<dbReference type="Gene3D" id="1.20.5.4130">
    <property type="match status" value="1"/>
</dbReference>
<dbReference type="GO" id="GO:0051707">
    <property type="term" value="P:response to other organism"/>
    <property type="evidence" value="ECO:0007669"/>
    <property type="project" value="UniProtKB-ARBA"/>
</dbReference>
<dbReference type="Pfam" id="PF23598">
    <property type="entry name" value="LRR_14"/>
    <property type="match status" value="1"/>
</dbReference>
<dbReference type="AlphaFoldDB" id="A0A1B6PTB6"/>
<protein>
    <submittedName>
        <fullName evidence="7">Uncharacterized protein</fullName>
    </submittedName>
</protein>
<dbReference type="Gene3D" id="3.80.10.10">
    <property type="entry name" value="Ribonuclease Inhibitor"/>
    <property type="match status" value="2"/>
</dbReference>
<accession>A0A1B6PTB6</accession>
<dbReference type="InterPro" id="IPR027417">
    <property type="entry name" value="P-loop_NTPase"/>
</dbReference>
<dbReference type="STRING" id="4558.A0A1B6PTB6"/>
<feature type="domain" description="NB-ARC" evidence="4">
    <location>
        <begin position="196"/>
        <end position="348"/>
    </location>
</feature>
<dbReference type="GO" id="GO:0043531">
    <property type="term" value="F:ADP binding"/>
    <property type="evidence" value="ECO:0007669"/>
    <property type="project" value="InterPro"/>
</dbReference>
<dbReference type="eggNOG" id="KOG4658">
    <property type="taxonomic scope" value="Eukaryota"/>
</dbReference>
<dbReference type="PANTHER" id="PTHR23155:SF981">
    <property type="entry name" value="NB-ARC DOMAIN CONTAINING PROTEIN, EXPRESSED"/>
    <property type="match status" value="1"/>
</dbReference>
<dbReference type="SUPFAM" id="SSF52540">
    <property type="entry name" value="P-loop containing nucleoside triphosphate hydrolases"/>
    <property type="match status" value="1"/>
</dbReference>
<sequence>MAARAVVGAVLSAVTQNVVELAVKILVGKGCERWHGFPASDIDFIRREMLMIAAAEEDHLSGKGDPSAVKCISMEEMRDLAHDIQDCLDRILRYAEGEGETSLLHRLMAIGRPPFATEVRQLKDRLMAAHQREVDYNVNGSQPADASSSATSHYSQADTETTTSRVVELAVGIDKPKQELLELLLIDTEEGTPNSKHLKVISIVGFGGSGKSTLAKALYDCPDVAHRFPCRAWVVVGPEHRGNSKGFLTTLLEKLRPGDSSTSHVHQAMVQDGIRNYLNTKRYLIVFDGIEEEQWDFVKFSLPENTGSRVIVTTRIQTVAEICCNHGNNGYVYNMRSLDEKHSKDLLDVVLKRPLIGLEQSSTLIVNKCHGHPLTLFSVANYLGRKREFTETDCKNFWNDLGSHIAKEYTFRKLQKILLNSYRSLPAHPVNLKTCLLYVCVFPNGHPIKRSSLTRRWSAEGYVQDPDPCKAVEDADKSLEELIDRNIIQPINPRKNGKVKAFRAHGIMHEFMLHISMSAKFITTLRDPQRSNYRHLFMNEDAATSSGRVLNVNHRHSCPAIGGRPGNEKLRAHSLTIRGSAGKAVVDFANCELLRVLDIKDCNDLNDYHMDSIHKLWHLKYLSLGPTISCLPRQIEKLHCLETLDMRKSRIEILPVEVLKLPHLAHLLGKFKLEKRYRKMSELGKFLPKESNLQTLAGFVTDRNPGFPMLMIRMKRLRKVKIWCNDFCSKTLVELLAVIKKFVEDEADTSIGVRSLSLHLGHYSRKILHSLENSFGYLSSLKLHGALREQTQFVTSLCGLTELCLSSTNNLMDNDISNLRKLIHLEYLKLVEVSLGGFIIRRRDFPRLRRLSLVQSPTLPTIEQGALRNLISLHLLDERLCDLAGIEIRRHEHLQEIALDSEIKQEAKTVWQDAAKKHPKRPTVLYLKKVDPQRMGSMVKYVALEAESCSMHEERRVHVLPSVSDEEHTSALNDVNFAGPSVASTELHCERNDGLMACSTRASIQVEAQGLLQSSSMFDQQLPVGIPQEKAKAAAQETKGEISLSSHNPNFGGLEHGKRSQSADDRGRMKESNYDADHEDDGKDKNYKRHKSFSGYQKAAPGIMIKETAVHGFTSAVRNTD</sequence>
<reference evidence="8" key="3">
    <citation type="journal article" date="2018" name="Plant J.">
        <title>The Sorghum bicolor reference genome: improved assembly, gene annotations, a transcriptome atlas, and signatures of genome organization.</title>
        <authorList>
            <person name="McCormick R.F."/>
            <person name="Truong S.K."/>
            <person name="Sreedasyam A."/>
            <person name="Jenkins J."/>
            <person name="Shu S."/>
            <person name="Sims D."/>
            <person name="Kennedy M."/>
            <person name="Amirebrahimi M."/>
            <person name="Weers B.D."/>
            <person name="McKinley B."/>
            <person name="Mattison A."/>
            <person name="Morishige D.T."/>
            <person name="Grimwood J."/>
            <person name="Schmutz J."/>
            <person name="Mullet J.E."/>
        </authorList>
    </citation>
    <scope>NUCLEOTIDE SEQUENCE [LARGE SCALE GENOMIC DNA]</scope>
    <source>
        <strain evidence="8">cv. BTx623</strain>
    </source>
</reference>
<feature type="region of interest" description="Disordered" evidence="3">
    <location>
        <begin position="1028"/>
        <end position="1099"/>
    </location>
</feature>
<dbReference type="Gene3D" id="1.10.8.430">
    <property type="entry name" value="Helical domain of apoptotic protease-activating factors"/>
    <property type="match status" value="1"/>
</dbReference>
<dbReference type="InterPro" id="IPR044974">
    <property type="entry name" value="Disease_R_plants"/>
</dbReference>
<dbReference type="InterPro" id="IPR055414">
    <property type="entry name" value="LRR_R13L4/SHOC2-like"/>
</dbReference>
<dbReference type="EMBL" id="CM000764">
    <property type="protein sequence ID" value="KXG28914.1"/>
    <property type="molecule type" value="Genomic_DNA"/>
</dbReference>
<dbReference type="Pfam" id="PF23559">
    <property type="entry name" value="WHD_DRP"/>
    <property type="match status" value="1"/>
</dbReference>
<organism evidence="7 8">
    <name type="scientific">Sorghum bicolor</name>
    <name type="common">Sorghum</name>
    <name type="synonym">Sorghum vulgare</name>
    <dbReference type="NCBI Taxonomy" id="4558"/>
    <lineage>
        <taxon>Eukaryota</taxon>
        <taxon>Viridiplantae</taxon>
        <taxon>Streptophyta</taxon>
        <taxon>Embryophyta</taxon>
        <taxon>Tracheophyta</taxon>
        <taxon>Spermatophyta</taxon>
        <taxon>Magnoliopsida</taxon>
        <taxon>Liliopsida</taxon>
        <taxon>Poales</taxon>
        <taxon>Poaceae</taxon>
        <taxon>PACMAD clade</taxon>
        <taxon>Panicoideae</taxon>
        <taxon>Andropogonodae</taxon>
        <taxon>Andropogoneae</taxon>
        <taxon>Sorghinae</taxon>
        <taxon>Sorghum</taxon>
    </lineage>
</organism>
<dbReference type="InterPro" id="IPR058922">
    <property type="entry name" value="WHD_DRP"/>
</dbReference>
<dbReference type="Gramene" id="OQU83820">
    <property type="protein sequence ID" value="OQU83820"/>
    <property type="gene ID" value="SORBI_3005G182900"/>
</dbReference>
<dbReference type="GO" id="GO:0006952">
    <property type="term" value="P:defense response"/>
    <property type="evidence" value="ECO:0007669"/>
    <property type="project" value="UniProtKB-KW"/>
</dbReference>
<evidence type="ECO:0000259" key="4">
    <source>
        <dbReference type="Pfam" id="PF00931"/>
    </source>
</evidence>
<dbReference type="OMA" id="WSAEGYV"/>
<dbReference type="Gene3D" id="3.40.50.300">
    <property type="entry name" value="P-loop containing nucleotide triphosphate hydrolases"/>
    <property type="match status" value="1"/>
</dbReference>
<dbReference type="Gramene" id="KXG28914">
    <property type="protein sequence ID" value="KXG28914"/>
    <property type="gene ID" value="SORBI_3005G182900"/>
</dbReference>
<evidence type="ECO:0000313" key="7">
    <source>
        <dbReference type="EMBL" id="KXG28914.1"/>
    </source>
</evidence>
<reference evidence="7" key="2">
    <citation type="submission" date="2017-02" db="EMBL/GenBank/DDBJ databases">
        <title>WGS assembly of Sorghum bicolor.</title>
        <authorList>
            <person name="Paterson A."/>
            <person name="Mullet J."/>
            <person name="Bowers J."/>
            <person name="Bruggmann R."/>
            <person name="Dubchak I."/>
            <person name="Grimwood J."/>
            <person name="Gundlach H."/>
            <person name="Haberer G."/>
            <person name="Hellsten U."/>
            <person name="Mitros T."/>
            <person name="Poliakov A."/>
            <person name="Schmutz J."/>
            <person name="Spannagl M."/>
            <person name="Tang H."/>
            <person name="Wang X."/>
            <person name="Wicker T."/>
            <person name="Bharti A."/>
            <person name="Chapman J."/>
            <person name="Feltus F."/>
            <person name="Gowik U."/>
            <person name="Grigoriev I."/>
            <person name="Lyons E."/>
            <person name="Maher C."/>
            <person name="Martis M."/>
            <person name="Narechania A."/>
            <person name="Otillar R."/>
            <person name="Penning B."/>
            <person name="Salamov A."/>
            <person name="Wang Y."/>
            <person name="Zhang L."/>
            <person name="Carpita N."/>
            <person name="Freeling M."/>
            <person name="Gingle A."/>
            <person name="Hash C."/>
            <person name="Keller B."/>
            <person name="Klein P."/>
            <person name="Kresovich S."/>
            <person name="Mccann M."/>
            <person name="Ming R."/>
            <person name="Peterson D."/>
            <person name="Rahman M."/>
            <person name="Ware D."/>
            <person name="Westhoff P."/>
            <person name="Mayer K."/>
            <person name="Messing J."/>
            <person name="Sims D."/>
            <person name="Jenkins J."/>
            <person name="Shu S."/>
            <person name="Rokhsar D."/>
        </authorList>
    </citation>
    <scope>NUCLEOTIDE SEQUENCE</scope>
</reference>
<dbReference type="SUPFAM" id="SSF52058">
    <property type="entry name" value="L domain-like"/>
    <property type="match status" value="1"/>
</dbReference>
<dbReference type="InterPro" id="IPR042197">
    <property type="entry name" value="Apaf_helical"/>
</dbReference>
<dbReference type="Gene3D" id="1.10.10.10">
    <property type="entry name" value="Winged helix-like DNA-binding domain superfamily/Winged helix DNA-binding domain"/>
    <property type="match status" value="1"/>
</dbReference>
<dbReference type="EMBL" id="CM000764">
    <property type="protein sequence ID" value="OQU83820.1"/>
    <property type="molecule type" value="Genomic_DNA"/>
</dbReference>
<dbReference type="InterPro" id="IPR036388">
    <property type="entry name" value="WH-like_DNA-bd_sf"/>
</dbReference>
<evidence type="ECO:0000256" key="2">
    <source>
        <dbReference type="ARBA" id="ARBA00022821"/>
    </source>
</evidence>
<name>A0A1B6PTB6_SORBI</name>
<feature type="region of interest" description="Disordered" evidence="3">
    <location>
        <begin position="137"/>
        <end position="161"/>
    </location>
</feature>
<dbReference type="PANTHER" id="PTHR23155">
    <property type="entry name" value="DISEASE RESISTANCE PROTEIN RP"/>
    <property type="match status" value="1"/>
</dbReference>
<dbReference type="InterPro" id="IPR002182">
    <property type="entry name" value="NB-ARC"/>
</dbReference>
<evidence type="ECO:0000259" key="5">
    <source>
        <dbReference type="Pfam" id="PF23559"/>
    </source>
</evidence>
<feature type="domain" description="Disease resistance protein winged helix" evidence="5">
    <location>
        <begin position="441"/>
        <end position="511"/>
    </location>
</feature>
<keyword evidence="2" id="KW-0611">Plant defense</keyword>
<dbReference type="PRINTS" id="PR00364">
    <property type="entry name" value="DISEASERSIST"/>
</dbReference>
<feature type="domain" description="Disease resistance R13L4/SHOC-2-like LRR" evidence="6">
    <location>
        <begin position="573"/>
        <end position="924"/>
    </location>
</feature>
<dbReference type="InterPro" id="IPR032675">
    <property type="entry name" value="LRR_dom_sf"/>
</dbReference>
<dbReference type="Proteomes" id="UP000000768">
    <property type="component" value="Chromosome 5"/>
</dbReference>
<evidence type="ECO:0000256" key="3">
    <source>
        <dbReference type="SAM" id="MobiDB-lite"/>
    </source>
</evidence>
<feature type="compositionally biased region" description="Basic and acidic residues" evidence="3">
    <location>
        <begin position="1055"/>
        <end position="1085"/>
    </location>
</feature>
<evidence type="ECO:0000256" key="1">
    <source>
        <dbReference type="ARBA" id="ARBA00022737"/>
    </source>
</evidence>
<proteinExistence type="predicted"/>
<keyword evidence="1" id="KW-0677">Repeat</keyword>
<evidence type="ECO:0000313" key="8">
    <source>
        <dbReference type="Proteomes" id="UP000000768"/>
    </source>
</evidence>
<keyword evidence="8" id="KW-1185">Reference proteome</keyword>
<dbReference type="FunCoup" id="A0A1B6PTB6">
    <property type="interactions" value="538"/>
</dbReference>